<keyword evidence="5 6" id="KW-0472">Membrane</keyword>
<evidence type="ECO:0000256" key="2">
    <source>
        <dbReference type="ARBA" id="ARBA00022475"/>
    </source>
</evidence>
<evidence type="ECO:0000256" key="1">
    <source>
        <dbReference type="ARBA" id="ARBA00004651"/>
    </source>
</evidence>
<dbReference type="PANTHER" id="PTHR30250:SF11">
    <property type="entry name" value="O-ANTIGEN TRANSPORTER-RELATED"/>
    <property type="match status" value="1"/>
</dbReference>
<dbReference type="EMBL" id="FLQY01000246">
    <property type="protein sequence ID" value="SBT09340.1"/>
    <property type="molecule type" value="Genomic_DNA"/>
</dbReference>
<dbReference type="InterPro" id="IPR050833">
    <property type="entry name" value="Poly_Biosynth_Transport"/>
</dbReference>
<dbReference type="Proteomes" id="UP000199600">
    <property type="component" value="Unassembled WGS sequence"/>
</dbReference>
<keyword evidence="8" id="KW-1185">Reference proteome</keyword>
<keyword evidence="4 6" id="KW-1133">Transmembrane helix</keyword>
<sequence>MAGLHFRNASWSGLAASIKAAAGLLSALLAIRLLGAGDYGHVATWLSLFVLYLSLNSSAFTMLVVRLMAAGSDAVPIDREAATAAAVKFSICSLAFLAAATVLLSALVVRLSLAGGEPPAGFGTVILLMGLLTAIQIGVALQAAIIEGAGRLDLATKWQLVGPLAVVAVLATSFVTGIAFRADAYLTLLCVGGAIDMTLLWNARGALGLSLSLSASLAGNSSGVLQLLRSGGLLQATSLLNVFLEPVNKFLLNHFTGSASVAIYDLAMKVIWGIQHLVGAAMRVFLHIGSQDSSAVGRTFVKAIALLGVPVVTMHTAGTLFLFGVARYWMAIDGTQLMILFGVATISNLGMIFVTPLYLSLIGRHDLIFIFRVQALLAVVNVLASCVAIPLFGLVGAAIGLLVATGLNVVAIYLRCRIEAEVFNNPEVPLLRTKRRVVLAIGLLVASIAWATTGGGQPLVLLAILAGLGVMMAGEPLVSRMIDQFIPGRT</sequence>
<proteinExistence type="predicted"/>
<feature type="transmembrane region" description="Helical" evidence="6">
    <location>
        <begin position="398"/>
        <end position="416"/>
    </location>
</feature>
<feature type="transmembrane region" description="Helical" evidence="6">
    <location>
        <begin position="437"/>
        <end position="453"/>
    </location>
</feature>
<name>A0A1A8XWG3_9RHOO</name>
<evidence type="ECO:0000313" key="7">
    <source>
        <dbReference type="EMBL" id="SBT09340.1"/>
    </source>
</evidence>
<accession>A0A1A8XWG3</accession>
<keyword evidence="3 6" id="KW-0812">Transmembrane</keyword>
<dbReference type="AlphaFoldDB" id="A0A1A8XWG3"/>
<feature type="transmembrane region" description="Helical" evidence="6">
    <location>
        <begin position="373"/>
        <end position="392"/>
    </location>
</feature>
<organism evidence="7 8">
    <name type="scientific">Candidatus Propionivibrio aalborgensis</name>
    <dbReference type="NCBI Taxonomy" id="1860101"/>
    <lineage>
        <taxon>Bacteria</taxon>
        <taxon>Pseudomonadati</taxon>
        <taxon>Pseudomonadota</taxon>
        <taxon>Betaproteobacteria</taxon>
        <taxon>Rhodocyclales</taxon>
        <taxon>Rhodocyclaceae</taxon>
        <taxon>Propionivibrio</taxon>
    </lineage>
</organism>
<protein>
    <recommendedName>
        <fullName evidence="9">Polysaccharide biosynthesis protein C-terminal domain-containing protein</fullName>
    </recommendedName>
</protein>
<keyword evidence="2" id="KW-1003">Cell membrane</keyword>
<comment type="subcellular location">
    <subcellularLocation>
        <location evidence="1">Cell membrane</location>
        <topology evidence="1">Multi-pass membrane protein</topology>
    </subcellularLocation>
</comment>
<feature type="transmembrane region" description="Helical" evidence="6">
    <location>
        <begin position="121"/>
        <end position="146"/>
    </location>
</feature>
<evidence type="ECO:0000256" key="5">
    <source>
        <dbReference type="ARBA" id="ARBA00023136"/>
    </source>
</evidence>
<feature type="transmembrane region" description="Helical" evidence="6">
    <location>
        <begin position="184"/>
        <end position="203"/>
    </location>
</feature>
<feature type="transmembrane region" description="Helical" evidence="6">
    <location>
        <begin position="45"/>
        <end position="65"/>
    </location>
</feature>
<dbReference type="GO" id="GO:0005886">
    <property type="term" value="C:plasma membrane"/>
    <property type="evidence" value="ECO:0007669"/>
    <property type="project" value="UniProtKB-SubCell"/>
</dbReference>
<evidence type="ECO:0000313" key="8">
    <source>
        <dbReference type="Proteomes" id="UP000199600"/>
    </source>
</evidence>
<reference evidence="7 8" key="1">
    <citation type="submission" date="2016-06" db="EMBL/GenBank/DDBJ databases">
        <authorList>
            <person name="Kjaerup R.B."/>
            <person name="Dalgaard T.S."/>
            <person name="Juul-Madsen H.R."/>
        </authorList>
    </citation>
    <scope>NUCLEOTIDE SEQUENCE [LARGE SCALE GENOMIC DNA]</scope>
    <source>
        <strain evidence="7">2</strain>
    </source>
</reference>
<evidence type="ECO:0000256" key="4">
    <source>
        <dbReference type="ARBA" id="ARBA00022989"/>
    </source>
</evidence>
<feature type="transmembrane region" description="Helical" evidence="6">
    <location>
        <begin position="86"/>
        <end position="109"/>
    </location>
</feature>
<feature type="transmembrane region" description="Helical" evidence="6">
    <location>
        <begin position="303"/>
        <end position="325"/>
    </location>
</feature>
<evidence type="ECO:0008006" key="9">
    <source>
        <dbReference type="Google" id="ProtNLM"/>
    </source>
</evidence>
<gene>
    <name evidence="7" type="ORF">PROAA_320026</name>
</gene>
<dbReference type="PANTHER" id="PTHR30250">
    <property type="entry name" value="PST FAMILY PREDICTED COLANIC ACID TRANSPORTER"/>
    <property type="match status" value="1"/>
</dbReference>
<evidence type="ECO:0000256" key="3">
    <source>
        <dbReference type="ARBA" id="ARBA00022692"/>
    </source>
</evidence>
<feature type="transmembrane region" description="Helical" evidence="6">
    <location>
        <begin position="459"/>
        <end position="478"/>
    </location>
</feature>
<feature type="transmembrane region" description="Helical" evidence="6">
    <location>
        <begin position="337"/>
        <end position="361"/>
    </location>
</feature>
<evidence type="ECO:0000256" key="6">
    <source>
        <dbReference type="SAM" id="Phobius"/>
    </source>
</evidence>
<feature type="transmembrane region" description="Helical" evidence="6">
    <location>
        <begin position="158"/>
        <end position="178"/>
    </location>
</feature>